<evidence type="ECO:0000313" key="2">
    <source>
        <dbReference type="Proteomes" id="UP000198922"/>
    </source>
</evidence>
<dbReference type="STRING" id="521013.SAMN04488567_3601"/>
<sequence>MIVSHRHRFIFVKTLKTAGTSIEQALARHCGPEDVVTPIFPPVEDHAPRNWRGLFAPWRGVRSRADLSKNLRELAQARRFYNHIPARFARARLPARVWDGYLTFCVERNPWDKTLSHYHMFRNADWHRHHDPGLTLDGYLAKGVFCRNAPFYCDADGRVIVDRVLPYDRLAEALAELMEELGLPFEGLPRAKAGLRADRRSHREVFAPAQRRLIEHAFADEIALHGWEY</sequence>
<proteinExistence type="predicted"/>
<keyword evidence="2" id="KW-1185">Reference proteome</keyword>
<dbReference type="Gene3D" id="3.40.50.300">
    <property type="entry name" value="P-loop containing nucleotide triphosphate hydrolases"/>
    <property type="match status" value="1"/>
</dbReference>
<dbReference type="SUPFAM" id="SSF52540">
    <property type="entry name" value="P-loop containing nucleoside triphosphate hydrolases"/>
    <property type="match status" value="1"/>
</dbReference>
<evidence type="ECO:0000313" key="1">
    <source>
        <dbReference type="EMBL" id="SDF18512.1"/>
    </source>
</evidence>
<accession>A0A1G7J0J3</accession>
<dbReference type="EMBL" id="FNAT01000008">
    <property type="protein sequence ID" value="SDF18512.1"/>
    <property type="molecule type" value="Genomic_DNA"/>
</dbReference>
<name>A0A1G7J0J3_9RHOB</name>
<dbReference type="Proteomes" id="UP000198922">
    <property type="component" value="Unassembled WGS sequence"/>
</dbReference>
<organism evidence="1 2">
    <name type="scientific">Limimaricola pyoseonensis</name>
    <dbReference type="NCBI Taxonomy" id="521013"/>
    <lineage>
        <taxon>Bacteria</taxon>
        <taxon>Pseudomonadati</taxon>
        <taxon>Pseudomonadota</taxon>
        <taxon>Alphaproteobacteria</taxon>
        <taxon>Rhodobacterales</taxon>
        <taxon>Paracoccaceae</taxon>
        <taxon>Limimaricola</taxon>
    </lineage>
</organism>
<dbReference type="InterPro" id="IPR027417">
    <property type="entry name" value="P-loop_NTPase"/>
</dbReference>
<reference evidence="2" key="1">
    <citation type="submission" date="2016-10" db="EMBL/GenBank/DDBJ databases">
        <authorList>
            <person name="Varghese N."/>
            <person name="Submissions S."/>
        </authorList>
    </citation>
    <scope>NUCLEOTIDE SEQUENCE [LARGE SCALE GENOMIC DNA]</scope>
    <source>
        <strain evidence="2">DSM 21424</strain>
    </source>
</reference>
<dbReference type="RefSeq" id="WP_090114277.1">
    <property type="nucleotide sequence ID" value="NZ_FNAT01000008.1"/>
</dbReference>
<protein>
    <recommendedName>
        <fullName evidence="3">Sulfotransferase family protein</fullName>
    </recommendedName>
</protein>
<dbReference type="AlphaFoldDB" id="A0A1G7J0J3"/>
<gene>
    <name evidence="1" type="ORF">SAMN04488567_3601</name>
</gene>
<dbReference type="OrthoDB" id="288532at2"/>
<evidence type="ECO:0008006" key="3">
    <source>
        <dbReference type="Google" id="ProtNLM"/>
    </source>
</evidence>